<evidence type="ECO:0000313" key="3">
    <source>
        <dbReference type="WBParaSite" id="jg15147"/>
    </source>
</evidence>
<dbReference type="WBParaSite" id="jg15147">
    <property type="protein sequence ID" value="jg15147"/>
    <property type="gene ID" value="jg15147"/>
</dbReference>
<dbReference type="InterPro" id="IPR003185">
    <property type="entry name" value="Proteasome_activ_PA28_N"/>
</dbReference>
<dbReference type="Proteomes" id="UP000887574">
    <property type="component" value="Unplaced"/>
</dbReference>
<reference evidence="3" key="1">
    <citation type="submission" date="2022-11" db="UniProtKB">
        <authorList>
            <consortium name="WormBaseParasite"/>
        </authorList>
    </citation>
    <scope>IDENTIFICATION</scope>
</reference>
<feature type="domain" description="Proteasome activator PA28 N-terminal" evidence="1">
    <location>
        <begin position="17"/>
        <end position="46"/>
    </location>
</feature>
<dbReference type="GO" id="GO:0008537">
    <property type="term" value="C:proteasome activator complex"/>
    <property type="evidence" value="ECO:0007669"/>
    <property type="project" value="InterPro"/>
</dbReference>
<proteinExistence type="predicted"/>
<sequence>MNSATAALERSKKTEAFSQLTSYRELLLNEAENIVLDKFPRKVSALPVQDGVKHETSCLDGPNAKRWKSDVGKMEGPGTPVYALKMAVFLAT</sequence>
<evidence type="ECO:0000259" key="1">
    <source>
        <dbReference type="Pfam" id="PF02251"/>
    </source>
</evidence>
<keyword evidence="2" id="KW-1185">Reference proteome</keyword>
<dbReference type="Pfam" id="PF02251">
    <property type="entry name" value="PA28_N"/>
    <property type="match status" value="1"/>
</dbReference>
<evidence type="ECO:0000313" key="2">
    <source>
        <dbReference type="Proteomes" id="UP000887574"/>
    </source>
</evidence>
<protein>
    <submittedName>
        <fullName evidence="3">Proteasome activator PA28 N-terminal domain-containing protein</fullName>
    </submittedName>
</protein>
<dbReference type="AlphaFoldDB" id="A0A915D3E6"/>
<name>A0A915D3E6_9BILA</name>
<organism evidence="2 3">
    <name type="scientific">Ditylenchus dipsaci</name>
    <dbReference type="NCBI Taxonomy" id="166011"/>
    <lineage>
        <taxon>Eukaryota</taxon>
        <taxon>Metazoa</taxon>
        <taxon>Ecdysozoa</taxon>
        <taxon>Nematoda</taxon>
        <taxon>Chromadorea</taxon>
        <taxon>Rhabditida</taxon>
        <taxon>Tylenchina</taxon>
        <taxon>Tylenchomorpha</taxon>
        <taxon>Sphaerularioidea</taxon>
        <taxon>Anguinidae</taxon>
        <taxon>Anguininae</taxon>
        <taxon>Ditylenchus</taxon>
    </lineage>
</organism>
<accession>A0A915D3E6</accession>